<gene>
    <name evidence="1" type="ORF">EZS27_007318</name>
</gene>
<dbReference type="SUPFAM" id="SSF46689">
    <property type="entry name" value="Homeodomain-like"/>
    <property type="match status" value="1"/>
</dbReference>
<comment type="caution">
    <text evidence="1">The sequence shown here is derived from an EMBL/GenBank/DDBJ whole genome shotgun (WGS) entry which is preliminary data.</text>
</comment>
<dbReference type="AlphaFoldDB" id="A0A5J4SIJ1"/>
<evidence type="ECO:0008006" key="2">
    <source>
        <dbReference type="Google" id="ProtNLM"/>
    </source>
</evidence>
<dbReference type="Pfam" id="PF13565">
    <property type="entry name" value="HTH_32"/>
    <property type="match status" value="1"/>
</dbReference>
<reference evidence="1" key="1">
    <citation type="submission" date="2019-03" db="EMBL/GenBank/DDBJ databases">
        <title>Single cell metagenomics reveals metabolic interactions within the superorganism composed of flagellate Streblomastix strix and complex community of Bacteroidetes bacteria on its surface.</title>
        <authorList>
            <person name="Treitli S.C."/>
            <person name="Kolisko M."/>
            <person name="Husnik F."/>
            <person name="Keeling P."/>
            <person name="Hampl V."/>
        </authorList>
    </citation>
    <scope>NUCLEOTIDE SEQUENCE</scope>
    <source>
        <strain evidence="1">STM</strain>
    </source>
</reference>
<accession>A0A5J4SIJ1</accession>
<dbReference type="InterPro" id="IPR009057">
    <property type="entry name" value="Homeodomain-like_sf"/>
</dbReference>
<dbReference type="EMBL" id="SNRY01000186">
    <property type="protein sequence ID" value="KAA6345083.1"/>
    <property type="molecule type" value="Genomic_DNA"/>
</dbReference>
<proteinExistence type="predicted"/>
<name>A0A5J4SIJ1_9ZZZZ</name>
<sequence length="167" mass="19174">MSKQRLKVKGDVPTIKRQLRKDVKYSQGIRLYAVYQIAKGKKAEELEELYQTSHKSICNWVHRYNAEGLLGLIDRPRKGRPSRLSAAQQEMVKQAVLNTPDQYGYDSATWTGAMVISYIENTFGVSYKKAQIYNLLHNLGLSFQRGHASYPEAGEREERVRALKKPK</sequence>
<evidence type="ECO:0000313" key="1">
    <source>
        <dbReference type="EMBL" id="KAA6345083.1"/>
    </source>
</evidence>
<protein>
    <recommendedName>
        <fullName evidence="2">Winged helix-turn helix domain-containing protein</fullName>
    </recommendedName>
</protein>
<organism evidence="1">
    <name type="scientific">termite gut metagenome</name>
    <dbReference type="NCBI Taxonomy" id="433724"/>
    <lineage>
        <taxon>unclassified sequences</taxon>
        <taxon>metagenomes</taxon>
        <taxon>organismal metagenomes</taxon>
    </lineage>
</organism>